<dbReference type="Proteomes" id="UP000297149">
    <property type="component" value="Chromosome"/>
</dbReference>
<organism evidence="2 3">
    <name type="scientific">Duncaniella dubosii</name>
    <dbReference type="NCBI Taxonomy" id="2518971"/>
    <lineage>
        <taxon>Bacteria</taxon>
        <taxon>Pseudomonadati</taxon>
        <taxon>Bacteroidota</taxon>
        <taxon>Bacteroidia</taxon>
        <taxon>Bacteroidales</taxon>
        <taxon>Muribaculaceae</taxon>
        <taxon>Duncaniella</taxon>
    </lineage>
</organism>
<evidence type="ECO:0000313" key="2">
    <source>
        <dbReference type="EMBL" id="QCD43719.1"/>
    </source>
</evidence>
<proteinExistence type="predicted"/>
<reference evidence="3" key="1">
    <citation type="submission" date="2019-02" db="EMBL/GenBank/DDBJ databases">
        <title>Isolation and identification of novel species under the genus Muribaculum.</title>
        <authorList>
            <person name="Miyake S."/>
            <person name="Ding Y."/>
            <person name="Low A."/>
            <person name="Soh M."/>
            <person name="Seedorf H."/>
        </authorList>
    </citation>
    <scope>NUCLEOTIDE SEQUENCE [LARGE SCALE GENOMIC DNA]</scope>
    <source>
        <strain evidence="3">H5</strain>
    </source>
</reference>
<feature type="domain" description="Gliding motility protein SprA N-terminal" evidence="1">
    <location>
        <begin position="1028"/>
        <end position="1554"/>
    </location>
</feature>
<feature type="domain" description="Gliding motility protein SprA N-terminal" evidence="1">
    <location>
        <begin position="20"/>
        <end position="302"/>
    </location>
</feature>
<dbReference type="KEGG" id="ddb:E7747_13665"/>
<evidence type="ECO:0000259" key="1">
    <source>
        <dbReference type="Pfam" id="PF14349"/>
    </source>
</evidence>
<name>A0A4P7W6F3_9BACT</name>
<dbReference type="Pfam" id="PF14349">
    <property type="entry name" value="SprA_N"/>
    <property type="match status" value="2"/>
</dbReference>
<dbReference type="InterPro" id="IPR026377">
    <property type="entry name" value="Cell_surface_SprA"/>
</dbReference>
<dbReference type="EMBL" id="CP039396">
    <property type="protein sequence ID" value="QCD43719.1"/>
    <property type="molecule type" value="Genomic_DNA"/>
</dbReference>
<dbReference type="NCBIfam" id="TIGR04189">
    <property type="entry name" value="surface_SprA"/>
    <property type="match status" value="1"/>
</dbReference>
<evidence type="ECO:0000313" key="3">
    <source>
        <dbReference type="Proteomes" id="UP000297149"/>
    </source>
</evidence>
<gene>
    <name evidence="2" type="primary">sprA</name>
    <name evidence="2" type="ORF">E7747_13665</name>
</gene>
<accession>A0A4P7W6F3</accession>
<sequence>MKQELAADLSTPSNISTVAEYDPQLGCYVIRTRLGEYDITTPFYLTPEQYNNWQTRRQMQQYFNLRNSEALTKPDKEPFNILDMNFSLGPLEKIFGPGGVQLKTQGSVNIAMGVKTNKTDNPALSLDARRKTYFDFDQKIQATVAATVGDRMKFNMTYNTDATFDFDSKNLKLAYEGKEDDIVKSIEAGNVSMTTGSSLIRGSTALFGIKTKLQFGKLTATALVSQQNSQSTSVSSKGGSQTTDFSIKADNYDANRHFFLGHYFRDNYDNFASRLPFVSSGIQITRIEVWITNRNGRFDQSRNFVAFMDLGESDHLASDYWQGNQAYLQPSNLSNNLLSVIKQDYPGARNINTVTQALSPLNAYGISGGIDYEKVESARLLSSSEYTLNSTLGYISLKSALAADEVLGVAYEYTYNGKVYQVGEFSADITSTDQSLYLKMLKSTTVAPKLPMWDLMMKNVYSLGTTMVQKQNFRLNIKYLSDTTGTEINYLPVPSISNVPLLQVMNLDRIDSNEASNPDGFFDYIEGYTVLSNQGKIIFPVVEPFGTNLEKKIGNPALAEPYLYQQLYDSTQVVARQFADRNKFIISGRYQSSGGGSQIRLNAFNVPRGSVVVTAGGVVLIENSDYTVDYAMGVVTITNQSIIDSGQNISVSLEDQSQFSMQRKTLLGLDLNYQFNKDFNVGATLMHFSEKALTEKVNIGDEIVNNTIWGLNMQYNTRFMWLTNLLNKIPTVNAVQPSTLSVQAEFANLIPHKQKSGSNKGSSYIDDFESAQYGIDLRSPYSWFLASTPYDPSGDALFPEAALSNDVTYGKNRALINWYFIDRMFTARNSSLCPGYIKSDTKQLNNPYVREIKVTEVFPGREQTYGEANTIQTLNLSFYPSERGPYNLDATDIDDEGNLLFPERRWGGIMRKMDNTNFESSNIEYVQFWMLSPFLDPDNDNLSGGDLYLNFGEISEDILKDGLKSYENGIPVDGNDQFLQTTAWGRVSSQNSLTYAFDNNTNSRLPQDVGLDGLINDDEFGFSSYSNYLDQLRTKLPASTIERMQADASSPFNDPAGDNYHFFRGFDYDEQRLGVLERYKRYNGVEGNSLSPQDAPDPLYQSSRALPDVEDINQDNTLNEYERYFQYKISIRPEDLVVGKNYITDKRTAIVTNTDGTTQEMVWYQFKVPLSDYQKVVGNISDFSTIRFARMFMTGFKAVTHLRFATLELVRGEWRPYLFNLNTRGDAPAEGELDVSVVNIEENMQREPVNYVLPPGVTRISDPGQQQIVQLNEQSMSLKVIGLQPGDARGVYRNTQHDLRNYKHMQMWIHAEKLLDDHTNLRSGEISVFVRLGSDVKNNFYEYEVPLELTPFGKYAQDGADRYIVWPRSNYMDFELQSLVDLKKARNRAKNEQQPGVGFGTLFTGRDPSNERNRMAVMGNPSLSDIRVMMVGVRNNASSTKDAIVWLNELKVTDFENSGGWAAKGNVNLGVSDIATLNLGAHMETAGFGSVDQSLNARRIDDYSQYNFAMQVDAGRFLPEKVKLRAPVYYSVSKEKITPKYNPLDQDVRLKDALDACTTEAQKDSIRAFAIENNTVKSFSISGLKFDVKSKNPMPWDPANFTFNFSFNKQSKTDPTTEYENTNDYRGSFQYSYTPYVKGLRPFNFIKSKSKHLKFFKEWELNYVPTNISFLTTMSRYYYELQTRSESDVDFQLPVSVSKNFIWDRQLALTWNLTKSLSVNFNSNTSARIEETMGAVNRKLFPDKYKEWKDTVIQSLLHLGTPWSYNQSFVVNYRAPFNRIPVLDWLTGNASYNATYRWDRGAEIDGVAMGNSIANQAAWNIDGRVNLETLYNKWNYAKKVNQRFQARRSQAKPKKAKRFERTYALLPDTTLNIRHNLRNAKVKVTATTVDGKPFRVTHKVIDANNVTILTRGDQNLKFTIEEILKEEKSIWTEIGEYGARLLMSPRSGAVRFRSTQSLSLPLFRPEIGNIFGQSRHYGPMSPGLDFAFGFAGENYIDKALRRGWLITDDGQTSPAIFSRTNELNVELTLEPIRGLKILLTTNRTDNRTKSTQFMYDNMPTSLAGSYTKTHVAMKTALKHFKADNGYESEAFNQFLANIPVIASRVRNEYEGLLYPMGGAMAGNVNAGNPFNPEVGDISQTSSDVLIPAFLAAYTGTNPAKQYLTPFPSFANALPNWRVTYDGLLYIGNLRNIFKAFTLSHAYQCTYSVGSYSSYLNWMSAGVADSNLGFTIDELTGNPIPTSPYNISSVAITEKFAPLIGAAVTLKNDLTLSAEYRDARTLTLNTSAGQIVEANQRGMTFGLGYKIIGFNTVLKMKGSGRGISNDLTLNADFNFSETQALIRRIETAYTQATSGTRTLTLNFTASYIMSRRLTLGAFFDHQVNTPIVSSTSYPTTNSSFGFNINLSLAR</sequence>
<protein>
    <submittedName>
        <fullName evidence="2">Cell surface protein SprA</fullName>
    </submittedName>
</protein>
<keyword evidence="3" id="KW-1185">Reference proteome</keyword>
<dbReference type="InterPro" id="IPR025684">
    <property type="entry name" value="SprA_N_dom"/>
</dbReference>